<gene>
    <name evidence="1" type="primary">NCL1_23325</name>
    <name evidence="1" type="ORF">TNCV_196371</name>
</gene>
<evidence type="ECO:0000313" key="2">
    <source>
        <dbReference type="Proteomes" id="UP000887159"/>
    </source>
</evidence>
<dbReference type="AlphaFoldDB" id="A0A8X6WJP9"/>
<protein>
    <submittedName>
        <fullName evidence="1">Uncharacterized protein</fullName>
    </submittedName>
</protein>
<dbReference type="Proteomes" id="UP000887159">
    <property type="component" value="Unassembled WGS sequence"/>
</dbReference>
<accession>A0A8X6WJP9</accession>
<keyword evidence="2" id="KW-1185">Reference proteome</keyword>
<organism evidence="1 2">
    <name type="scientific">Trichonephila clavipes</name>
    <name type="common">Golden silk orbweaver</name>
    <name type="synonym">Nephila clavipes</name>
    <dbReference type="NCBI Taxonomy" id="2585209"/>
    <lineage>
        <taxon>Eukaryota</taxon>
        <taxon>Metazoa</taxon>
        <taxon>Ecdysozoa</taxon>
        <taxon>Arthropoda</taxon>
        <taxon>Chelicerata</taxon>
        <taxon>Arachnida</taxon>
        <taxon>Araneae</taxon>
        <taxon>Araneomorphae</taxon>
        <taxon>Entelegynae</taxon>
        <taxon>Araneoidea</taxon>
        <taxon>Nephilidae</taxon>
        <taxon>Trichonephila</taxon>
    </lineage>
</organism>
<reference evidence="1" key="1">
    <citation type="submission" date="2020-08" db="EMBL/GenBank/DDBJ databases">
        <title>Multicomponent nature underlies the extraordinary mechanical properties of spider dragline silk.</title>
        <authorList>
            <person name="Kono N."/>
            <person name="Nakamura H."/>
            <person name="Mori M."/>
            <person name="Yoshida Y."/>
            <person name="Ohtoshi R."/>
            <person name="Malay A.D."/>
            <person name="Moran D.A.P."/>
            <person name="Tomita M."/>
            <person name="Numata K."/>
            <person name="Arakawa K."/>
        </authorList>
    </citation>
    <scope>NUCLEOTIDE SEQUENCE</scope>
</reference>
<dbReference type="EMBL" id="BMAU01021432">
    <property type="protein sequence ID" value="GFY35534.1"/>
    <property type="molecule type" value="Genomic_DNA"/>
</dbReference>
<proteinExistence type="predicted"/>
<sequence length="102" mass="11820">MYGKRLQASLRMQKAVNVINCSSVDWKTLPRCFGSTPTDRTCAQYSAVVDDKLATLTSLVKMWMPQQKMCCVLWLKEFLSVMRAQRQVRTEWNADASDRRHC</sequence>
<comment type="caution">
    <text evidence="1">The sequence shown here is derived from an EMBL/GenBank/DDBJ whole genome shotgun (WGS) entry which is preliminary data.</text>
</comment>
<name>A0A8X6WJP9_TRICX</name>
<evidence type="ECO:0000313" key="1">
    <source>
        <dbReference type="EMBL" id="GFY35534.1"/>
    </source>
</evidence>